<dbReference type="Proteomes" id="UP001295684">
    <property type="component" value="Unassembled WGS sequence"/>
</dbReference>
<evidence type="ECO:0000313" key="1">
    <source>
        <dbReference type="EMBL" id="CAI2378036.1"/>
    </source>
</evidence>
<reference evidence="1" key="1">
    <citation type="submission" date="2023-07" db="EMBL/GenBank/DDBJ databases">
        <authorList>
            <consortium name="AG Swart"/>
            <person name="Singh M."/>
            <person name="Singh A."/>
            <person name="Seah K."/>
            <person name="Emmerich C."/>
        </authorList>
    </citation>
    <scope>NUCLEOTIDE SEQUENCE</scope>
    <source>
        <strain evidence="1">DP1</strain>
    </source>
</reference>
<keyword evidence="2" id="KW-1185">Reference proteome</keyword>
<evidence type="ECO:0000313" key="2">
    <source>
        <dbReference type="Proteomes" id="UP001295684"/>
    </source>
</evidence>
<organism evidence="1 2">
    <name type="scientific">Euplotes crassus</name>
    <dbReference type="NCBI Taxonomy" id="5936"/>
    <lineage>
        <taxon>Eukaryota</taxon>
        <taxon>Sar</taxon>
        <taxon>Alveolata</taxon>
        <taxon>Ciliophora</taxon>
        <taxon>Intramacronucleata</taxon>
        <taxon>Spirotrichea</taxon>
        <taxon>Hypotrichia</taxon>
        <taxon>Euplotida</taxon>
        <taxon>Euplotidae</taxon>
        <taxon>Moneuplotes</taxon>
    </lineage>
</organism>
<sequence>MLRSILGRIPCCAYQKEEKIVENVNLDGSMSRVRSYSNLSEEPEVIKILSNQLEVFEVDDSETFHNEERNFSQEAKVIRHIVSQQNDIQNVLNSRDTLVFNPREREYYYMIPTGISDLVREIEENKDEMPSNEVDTTILTSKLRSNGVLLHKEDFLFVPDDYWTTFCEYFQVKTIVRHFKKETLVSKKCTSAPPFRNHSKFNRKNYSEGEESSEEENEQILAKILDSEWKFKKDIVHKKLGDWDLTEKLSDASP</sequence>
<dbReference type="EMBL" id="CAMPGE010019722">
    <property type="protein sequence ID" value="CAI2378036.1"/>
    <property type="molecule type" value="Genomic_DNA"/>
</dbReference>
<comment type="caution">
    <text evidence="1">The sequence shown here is derived from an EMBL/GenBank/DDBJ whole genome shotgun (WGS) entry which is preliminary data.</text>
</comment>
<accession>A0AAD2D2R2</accession>
<name>A0AAD2D2R2_EUPCR</name>
<dbReference type="AlphaFoldDB" id="A0AAD2D2R2"/>
<proteinExistence type="predicted"/>
<gene>
    <name evidence="1" type="ORF">ECRASSUSDP1_LOCUS19427</name>
</gene>
<protein>
    <submittedName>
        <fullName evidence="1">Uncharacterized protein</fullName>
    </submittedName>
</protein>